<dbReference type="PROSITE" id="PS50048">
    <property type="entry name" value="ZN2_CY6_FUNGAL_2"/>
    <property type="match status" value="1"/>
</dbReference>
<dbReference type="AlphaFoldDB" id="A0A9P4LAB4"/>
<dbReference type="EMBL" id="ML976615">
    <property type="protein sequence ID" value="KAF1847895.1"/>
    <property type="molecule type" value="Genomic_DNA"/>
</dbReference>
<dbReference type="GO" id="GO:0000981">
    <property type="term" value="F:DNA-binding transcription factor activity, RNA polymerase II-specific"/>
    <property type="evidence" value="ECO:0007669"/>
    <property type="project" value="InterPro"/>
</dbReference>
<dbReference type="Pfam" id="PF00172">
    <property type="entry name" value="Zn_clus"/>
    <property type="match status" value="1"/>
</dbReference>
<dbReference type="InterPro" id="IPR021858">
    <property type="entry name" value="Fun_TF"/>
</dbReference>
<protein>
    <recommendedName>
        <fullName evidence="4">Zn(2)-C6 fungal-type domain-containing protein</fullName>
    </recommendedName>
</protein>
<evidence type="ECO:0000259" key="4">
    <source>
        <dbReference type="PROSITE" id="PS50048"/>
    </source>
</evidence>
<dbReference type="RefSeq" id="XP_040790458.1">
    <property type="nucleotide sequence ID" value="XM_040930073.1"/>
</dbReference>
<evidence type="ECO:0000256" key="2">
    <source>
        <dbReference type="ARBA" id="ARBA00023242"/>
    </source>
</evidence>
<evidence type="ECO:0000313" key="5">
    <source>
        <dbReference type="EMBL" id="KAF1847895.1"/>
    </source>
</evidence>
<dbReference type="PANTHER" id="PTHR37534">
    <property type="entry name" value="TRANSCRIPTIONAL ACTIVATOR PROTEIN UGA3"/>
    <property type="match status" value="1"/>
</dbReference>
<evidence type="ECO:0000256" key="1">
    <source>
        <dbReference type="ARBA" id="ARBA00004123"/>
    </source>
</evidence>
<dbReference type="GO" id="GO:0008270">
    <property type="term" value="F:zinc ion binding"/>
    <property type="evidence" value="ECO:0007669"/>
    <property type="project" value="InterPro"/>
</dbReference>
<dbReference type="SMART" id="SM00066">
    <property type="entry name" value="GAL4"/>
    <property type="match status" value="1"/>
</dbReference>
<dbReference type="InterPro" id="IPR036864">
    <property type="entry name" value="Zn2-C6_fun-type_DNA-bd_sf"/>
</dbReference>
<gene>
    <name evidence="5" type="ORF">K460DRAFT_307569</name>
</gene>
<keyword evidence="2" id="KW-0539">Nucleus</keyword>
<organism evidence="5 6">
    <name type="scientific">Cucurbitaria berberidis CBS 394.84</name>
    <dbReference type="NCBI Taxonomy" id="1168544"/>
    <lineage>
        <taxon>Eukaryota</taxon>
        <taxon>Fungi</taxon>
        <taxon>Dikarya</taxon>
        <taxon>Ascomycota</taxon>
        <taxon>Pezizomycotina</taxon>
        <taxon>Dothideomycetes</taxon>
        <taxon>Pleosporomycetidae</taxon>
        <taxon>Pleosporales</taxon>
        <taxon>Pleosporineae</taxon>
        <taxon>Cucurbitariaceae</taxon>
        <taxon>Cucurbitaria</taxon>
    </lineage>
</organism>
<comment type="subcellular location">
    <subcellularLocation>
        <location evidence="1">Nucleus</location>
    </subcellularLocation>
</comment>
<dbReference type="GO" id="GO:0005634">
    <property type="term" value="C:nucleus"/>
    <property type="evidence" value="ECO:0007669"/>
    <property type="project" value="UniProtKB-SubCell"/>
</dbReference>
<accession>A0A9P4LAB4</accession>
<evidence type="ECO:0000256" key="3">
    <source>
        <dbReference type="SAM" id="MobiDB-lite"/>
    </source>
</evidence>
<sequence length="696" mass="78230">MASLKRRRAVQGNRSRSFGGCATCRRRHTKCDETRPKCTSCINAGLSCSGYEKTVFFCSEDASSNGTVRFRRPLLTEIERACMSETLTSSVPPGLALWHIEQVHEKSEAASRTEDFEVYHGCFGAFRAAQGQDRLTGRNSIDDSATGYCPQDVVFLDGGSPYLYDEMAFTPRTRALFQSIMEDSLLIHDPLPPVTNSSDYTNNFNRFEESFDVEFTPSVFQQPEQFPLWAQDPYCPQSPSYTTATQVRHSESPSSIQSNPTMGNALPQDVLHLFKHYSSTVLRLLTPFQHSKTPWHVLFMPHVKSCLAALTLSEILDHASLCAFYGILAVSAFSLNGLSGSASWLETGKRYKTRAREQARHMLHSAYEIPKVAKYKSILMALLTMIQVAMTSGDIEQTDCYFLEAEKFIRVKGLNRKKSRKVRLLHHCYAFERMFHESVFVADMNSSHRNHIRKSIESSGAASYSQDSLTFRLSSWNNLDEEMMKVKGQEEGENDLHLQLPGTWSATLYPEIYGVPESYLFLLSLIIRLGKEKDAAAQQDVADGLSLKEFLSRAEAVERCINQLRPPDLSSIDLAVYDSHDLLNKMLSSMQNALAIYFYRRIYDVEASVIQSKVEAVCNCLSHFEPAGLDTAYGAFRLIWPAFIAGCEAEDLGLRNTILDWFDRSAACSGSRLFAETRDNITRIWAQKDGAAGSVS</sequence>
<reference evidence="5" key="1">
    <citation type="submission" date="2020-01" db="EMBL/GenBank/DDBJ databases">
        <authorList>
            <consortium name="DOE Joint Genome Institute"/>
            <person name="Haridas S."/>
            <person name="Albert R."/>
            <person name="Binder M."/>
            <person name="Bloem J."/>
            <person name="Labutti K."/>
            <person name="Salamov A."/>
            <person name="Andreopoulos B."/>
            <person name="Baker S.E."/>
            <person name="Barry K."/>
            <person name="Bills G."/>
            <person name="Bluhm B.H."/>
            <person name="Cannon C."/>
            <person name="Castanera R."/>
            <person name="Culley D.E."/>
            <person name="Daum C."/>
            <person name="Ezra D."/>
            <person name="Gonzalez J.B."/>
            <person name="Henrissat B."/>
            <person name="Kuo A."/>
            <person name="Liang C."/>
            <person name="Lipzen A."/>
            <person name="Lutzoni F."/>
            <person name="Magnuson J."/>
            <person name="Mondo S."/>
            <person name="Nolan M."/>
            <person name="Ohm R."/>
            <person name="Pangilinan J."/>
            <person name="Park H.-J."/>
            <person name="Ramirez L."/>
            <person name="Alfaro M."/>
            <person name="Sun H."/>
            <person name="Tritt A."/>
            <person name="Yoshinaga Y."/>
            <person name="Zwiers L.-H."/>
            <person name="Turgeon B.G."/>
            <person name="Goodwin S.B."/>
            <person name="Spatafora J.W."/>
            <person name="Crous P.W."/>
            <person name="Grigoriev I.V."/>
        </authorList>
    </citation>
    <scope>NUCLEOTIDE SEQUENCE</scope>
    <source>
        <strain evidence="5">CBS 394.84</strain>
    </source>
</reference>
<dbReference type="Pfam" id="PF11951">
    <property type="entry name" value="Fungal_trans_2"/>
    <property type="match status" value="1"/>
</dbReference>
<dbReference type="OrthoDB" id="5089701at2759"/>
<dbReference type="PROSITE" id="PS00463">
    <property type="entry name" value="ZN2_CY6_FUNGAL_1"/>
    <property type="match status" value="1"/>
</dbReference>
<proteinExistence type="predicted"/>
<dbReference type="GeneID" id="63847325"/>
<feature type="non-terminal residue" evidence="5">
    <location>
        <position position="696"/>
    </location>
</feature>
<feature type="region of interest" description="Disordered" evidence="3">
    <location>
        <begin position="240"/>
        <end position="261"/>
    </location>
</feature>
<name>A0A9P4LAB4_9PLEO</name>
<dbReference type="Gene3D" id="4.10.240.10">
    <property type="entry name" value="Zn(2)-C6 fungal-type DNA-binding domain"/>
    <property type="match status" value="1"/>
</dbReference>
<dbReference type="Proteomes" id="UP000800039">
    <property type="component" value="Unassembled WGS sequence"/>
</dbReference>
<keyword evidence="6" id="KW-1185">Reference proteome</keyword>
<comment type="caution">
    <text evidence="5">The sequence shown here is derived from an EMBL/GenBank/DDBJ whole genome shotgun (WGS) entry which is preliminary data.</text>
</comment>
<dbReference type="PANTHER" id="PTHR37534:SF46">
    <property type="entry name" value="ZN(II)2CYS6 TRANSCRIPTION FACTOR (EUROFUNG)"/>
    <property type="match status" value="1"/>
</dbReference>
<dbReference type="CDD" id="cd00067">
    <property type="entry name" value="GAL4"/>
    <property type="match status" value="1"/>
</dbReference>
<dbReference type="InterPro" id="IPR001138">
    <property type="entry name" value="Zn2Cys6_DnaBD"/>
</dbReference>
<feature type="domain" description="Zn(2)-C6 fungal-type" evidence="4">
    <location>
        <begin position="20"/>
        <end position="49"/>
    </location>
</feature>
<dbReference type="SUPFAM" id="SSF57701">
    <property type="entry name" value="Zn2/Cys6 DNA-binding domain"/>
    <property type="match status" value="1"/>
</dbReference>
<evidence type="ECO:0000313" key="6">
    <source>
        <dbReference type="Proteomes" id="UP000800039"/>
    </source>
</evidence>